<dbReference type="SMART" id="SM00355">
    <property type="entry name" value="ZnF_C2H2"/>
    <property type="match status" value="3"/>
</dbReference>
<feature type="compositionally biased region" description="Basic residues" evidence="1">
    <location>
        <begin position="483"/>
        <end position="492"/>
    </location>
</feature>
<comment type="caution">
    <text evidence="3">The sequence shown here is derived from an EMBL/GenBank/DDBJ whole genome shotgun (WGS) entry which is preliminary data.</text>
</comment>
<dbReference type="AlphaFoldDB" id="A0A3S4RDN5"/>
<feature type="region of interest" description="Disordered" evidence="1">
    <location>
        <begin position="1"/>
        <end position="36"/>
    </location>
</feature>
<feature type="compositionally biased region" description="Polar residues" evidence="1">
    <location>
        <begin position="22"/>
        <end position="35"/>
    </location>
</feature>
<dbReference type="InterPro" id="IPR013087">
    <property type="entry name" value="Znf_C2H2_type"/>
</dbReference>
<organism evidence="3 4">
    <name type="scientific">Dinothrombium tinctorium</name>
    <dbReference type="NCBI Taxonomy" id="1965070"/>
    <lineage>
        <taxon>Eukaryota</taxon>
        <taxon>Metazoa</taxon>
        <taxon>Ecdysozoa</taxon>
        <taxon>Arthropoda</taxon>
        <taxon>Chelicerata</taxon>
        <taxon>Arachnida</taxon>
        <taxon>Acari</taxon>
        <taxon>Acariformes</taxon>
        <taxon>Trombidiformes</taxon>
        <taxon>Prostigmata</taxon>
        <taxon>Anystina</taxon>
        <taxon>Parasitengona</taxon>
        <taxon>Trombidioidea</taxon>
        <taxon>Trombidiidae</taxon>
        <taxon>Dinothrombium</taxon>
    </lineage>
</organism>
<sequence>MQLHAIESSSERCEMTSDDESSINPDALSNASSPARSLLDERPLTEGIDECNNNHDKFSPNEGRFVCIFCDQLFNSRKTAFAHYYNHFFIETIVYDTIVKDWIHCFLEMQSSLQNRTIADLITGHLKCNVCDLLLKHEILPNKMNLISSGDHVTHLYTHLHYYPLICEECGWKGIDVNSLDDHLWNKHSISQSYAKTKSQIITEIEDLISSWMIQGICNHGVHSFGSRNEFDDSDNSSISSSSERTILYSGSDISCDSDDETPIGTFRISIGNKKFVLRECSVHIEPLDSTYAVTYTTTPEDDIRQDSNSNEVTDRTDSSYDTFIELKECSVRLEKLNQSLIEKYFDSSPVTQDGLMSRDSMNLISASSDEEVNNDYCSSDEEGIFQMDSRRHKRNQMLTRSYNLYSKLFKYNFETPTLKAEMNQINLKVVDIPTPIQPLATTSSSKKKMKIGFKKTYCYSKKKQSNSQSKPAKGSVASSNKGRGKNCKRGRPAYTYNENSFSTNARCDFSSNRLNINPNQEVPLDELAEALQHFLENGNLDEIYEESDMSMDINGSTNDNCNFDGLDIPYEELENIIQNGTNEWQFDNLSISNDIETDINEIDNETLYFSSMNSTVNNILSPKSDAL</sequence>
<dbReference type="PROSITE" id="PS00028">
    <property type="entry name" value="ZINC_FINGER_C2H2_1"/>
    <property type="match status" value="1"/>
</dbReference>
<reference evidence="3 4" key="1">
    <citation type="journal article" date="2018" name="Gigascience">
        <title>Genomes of trombidid mites reveal novel predicted allergens and laterally-transferred genes associated with secondary metabolism.</title>
        <authorList>
            <person name="Dong X."/>
            <person name="Chaisiri K."/>
            <person name="Xia D."/>
            <person name="Armstrong S.D."/>
            <person name="Fang Y."/>
            <person name="Donnelly M.J."/>
            <person name="Kadowaki T."/>
            <person name="McGarry J.W."/>
            <person name="Darby A.C."/>
            <person name="Makepeace B.L."/>
        </authorList>
    </citation>
    <scope>NUCLEOTIDE SEQUENCE [LARGE SCALE GENOMIC DNA]</scope>
    <source>
        <strain evidence="3">UoL-WK</strain>
    </source>
</reference>
<evidence type="ECO:0000313" key="4">
    <source>
        <dbReference type="Proteomes" id="UP000285301"/>
    </source>
</evidence>
<name>A0A3S4RDN5_9ACAR</name>
<evidence type="ECO:0000256" key="1">
    <source>
        <dbReference type="SAM" id="MobiDB-lite"/>
    </source>
</evidence>
<evidence type="ECO:0000313" key="3">
    <source>
        <dbReference type="EMBL" id="RWS14902.1"/>
    </source>
</evidence>
<evidence type="ECO:0000259" key="2">
    <source>
        <dbReference type="PROSITE" id="PS00028"/>
    </source>
</evidence>
<protein>
    <recommendedName>
        <fullName evidence="2">C2H2-type domain-containing protein</fullName>
    </recommendedName>
</protein>
<keyword evidence="4" id="KW-1185">Reference proteome</keyword>
<feature type="region of interest" description="Disordered" evidence="1">
    <location>
        <begin position="463"/>
        <end position="494"/>
    </location>
</feature>
<dbReference type="EMBL" id="NCKU01000595">
    <property type="protein sequence ID" value="RWS14902.1"/>
    <property type="molecule type" value="Genomic_DNA"/>
</dbReference>
<feature type="domain" description="C2H2-type" evidence="2">
    <location>
        <begin position="67"/>
        <end position="87"/>
    </location>
</feature>
<dbReference type="Proteomes" id="UP000285301">
    <property type="component" value="Unassembled WGS sequence"/>
</dbReference>
<gene>
    <name evidence="3" type="ORF">B4U79_17259</name>
</gene>
<proteinExistence type="predicted"/>
<accession>A0A3S4RDN5</accession>